<dbReference type="EMBL" id="LAZR01069192">
    <property type="protein sequence ID" value="KKK48190.1"/>
    <property type="molecule type" value="Genomic_DNA"/>
</dbReference>
<organism evidence="1">
    <name type="scientific">marine sediment metagenome</name>
    <dbReference type="NCBI Taxonomy" id="412755"/>
    <lineage>
        <taxon>unclassified sequences</taxon>
        <taxon>metagenomes</taxon>
        <taxon>ecological metagenomes</taxon>
    </lineage>
</organism>
<name>A0A0F8WIY7_9ZZZZ</name>
<accession>A0A0F8WIY7</accession>
<dbReference type="AlphaFoldDB" id="A0A0F8WIY7"/>
<dbReference type="Gene3D" id="2.40.37.10">
    <property type="entry name" value="Lyase, Ornithine Decarboxylase, Chain A, domain 1"/>
    <property type="match status" value="1"/>
</dbReference>
<sequence>MDFFRYKGGQLHAEDVPVSELADRYGTPLFVYSAAT</sequence>
<protein>
    <recommendedName>
        <fullName evidence="2">Diaminopimelate decarboxylase</fullName>
    </recommendedName>
</protein>
<dbReference type="InterPro" id="IPR009006">
    <property type="entry name" value="Ala_racemase/Decarboxylase_C"/>
</dbReference>
<feature type="non-terminal residue" evidence="1">
    <location>
        <position position="36"/>
    </location>
</feature>
<gene>
    <name evidence="1" type="ORF">LCGC14_3147620</name>
</gene>
<reference evidence="1" key="1">
    <citation type="journal article" date="2015" name="Nature">
        <title>Complex archaea that bridge the gap between prokaryotes and eukaryotes.</title>
        <authorList>
            <person name="Spang A."/>
            <person name="Saw J.H."/>
            <person name="Jorgensen S.L."/>
            <person name="Zaremba-Niedzwiedzka K."/>
            <person name="Martijn J."/>
            <person name="Lind A.E."/>
            <person name="van Eijk R."/>
            <person name="Schleper C."/>
            <person name="Guy L."/>
            <person name="Ettema T.J."/>
        </authorList>
    </citation>
    <scope>NUCLEOTIDE SEQUENCE</scope>
</reference>
<proteinExistence type="predicted"/>
<comment type="caution">
    <text evidence="1">The sequence shown here is derived from an EMBL/GenBank/DDBJ whole genome shotgun (WGS) entry which is preliminary data.</text>
</comment>
<dbReference type="GO" id="GO:0003824">
    <property type="term" value="F:catalytic activity"/>
    <property type="evidence" value="ECO:0007669"/>
    <property type="project" value="InterPro"/>
</dbReference>
<evidence type="ECO:0008006" key="2">
    <source>
        <dbReference type="Google" id="ProtNLM"/>
    </source>
</evidence>
<evidence type="ECO:0000313" key="1">
    <source>
        <dbReference type="EMBL" id="KKK48190.1"/>
    </source>
</evidence>